<dbReference type="Proteomes" id="UP000524404">
    <property type="component" value="Unassembled WGS sequence"/>
</dbReference>
<dbReference type="Gene3D" id="3.90.1200.10">
    <property type="match status" value="1"/>
</dbReference>
<evidence type="ECO:0000313" key="4">
    <source>
        <dbReference type="Proteomes" id="UP000524404"/>
    </source>
</evidence>
<name>A0A841ENK6_9BACT</name>
<proteinExistence type="inferred from homology"/>
<evidence type="ECO:0000259" key="2">
    <source>
        <dbReference type="Pfam" id="PF01636"/>
    </source>
</evidence>
<dbReference type="InterPro" id="IPR011009">
    <property type="entry name" value="Kinase-like_dom_sf"/>
</dbReference>
<sequence>MNTIFPTQYSTVSTKALGLFLNERYGFKEMSCRLLIRNVSDTYLLEGESEKYIFKIYRNTHRSLSEIKAEVELLHHLKKHGANVAFPIFDKDGNDIQSFNVAEGTRYGVLFTYALGKPVYDLSEHQLLTVGREMATNHNISSKVELSYLRETLDINTTLLTPLEVIKPAFKDLPDEYEYLRATSDKVIEKLNEFDLTKFSYGYCHYDYLPKNFHFDENDNITFFDFDFTAKGFLVNDVMTFFVHFFFHVHFNTITQEQADKDFDTFLKGYRENRELSDEEIATIPCLGFMFWMYYFKFQFEHFEDWSNYFFTPRFIKERVTLIKKWNDLFCKF</sequence>
<protein>
    <submittedName>
        <fullName evidence="3">Ser/Thr protein kinase RdoA (MazF antagonist)</fullName>
    </submittedName>
</protein>
<comment type="caution">
    <text evidence="3">The sequence shown here is derived from an EMBL/GenBank/DDBJ whole genome shotgun (WGS) entry which is preliminary data.</text>
</comment>
<evidence type="ECO:0000256" key="1">
    <source>
        <dbReference type="ARBA" id="ARBA00038240"/>
    </source>
</evidence>
<dbReference type="EMBL" id="JACHKT010000055">
    <property type="protein sequence ID" value="MBB6005667.1"/>
    <property type="molecule type" value="Genomic_DNA"/>
</dbReference>
<dbReference type="GO" id="GO:0019202">
    <property type="term" value="F:amino acid kinase activity"/>
    <property type="evidence" value="ECO:0007669"/>
    <property type="project" value="TreeGrafter"/>
</dbReference>
<keyword evidence="3" id="KW-0808">Transferase</keyword>
<accession>A0A841ENK6</accession>
<dbReference type="InterPro" id="IPR002575">
    <property type="entry name" value="Aminoglycoside_PTrfase"/>
</dbReference>
<evidence type="ECO:0000313" key="3">
    <source>
        <dbReference type="EMBL" id="MBB6005667.1"/>
    </source>
</evidence>
<keyword evidence="4" id="KW-1185">Reference proteome</keyword>
<feature type="domain" description="Aminoglycoside phosphotransferase" evidence="2">
    <location>
        <begin position="40"/>
        <end position="248"/>
    </location>
</feature>
<dbReference type="SUPFAM" id="SSF56112">
    <property type="entry name" value="Protein kinase-like (PK-like)"/>
    <property type="match status" value="1"/>
</dbReference>
<dbReference type="Pfam" id="PF01636">
    <property type="entry name" value="APH"/>
    <property type="match status" value="1"/>
</dbReference>
<reference evidence="3 4" key="1">
    <citation type="submission" date="2020-08" db="EMBL/GenBank/DDBJ databases">
        <title>Functional genomics of gut bacteria from endangered species of beetles.</title>
        <authorList>
            <person name="Carlos-Shanley C."/>
        </authorList>
    </citation>
    <scope>NUCLEOTIDE SEQUENCE [LARGE SCALE GENOMIC DNA]</scope>
    <source>
        <strain evidence="3 4">S00070</strain>
    </source>
</reference>
<dbReference type="InterPro" id="IPR050249">
    <property type="entry name" value="Pseudomonas-type_ThrB"/>
</dbReference>
<dbReference type="PANTHER" id="PTHR21064">
    <property type="entry name" value="AMINOGLYCOSIDE PHOSPHOTRANSFERASE DOMAIN-CONTAINING PROTEIN-RELATED"/>
    <property type="match status" value="1"/>
</dbReference>
<gene>
    <name evidence="3" type="ORF">HNP25_004341</name>
</gene>
<comment type="similarity">
    <text evidence="1">Belongs to the pseudomonas-type ThrB family.</text>
</comment>
<keyword evidence="3" id="KW-0418">Kinase</keyword>
<organism evidence="3 4">
    <name type="scientific">Arcicella rosea</name>
    <dbReference type="NCBI Taxonomy" id="502909"/>
    <lineage>
        <taxon>Bacteria</taxon>
        <taxon>Pseudomonadati</taxon>
        <taxon>Bacteroidota</taxon>
        <taxon>Cytophagia</taxon>
        <taxon>Cytophagales</taxon>
        <taxon>Flectobacillaceae</taxon>
        <taxon>Arcicella</taxon>
    </lineage>
</organism>
<dbReference type="Gene3D" id="3.30.200.20">
    <property type="entry name" value="Phosphorylase Kinase, domain 1"/>
    <property type="match status" value="1"/>
</dbReference>
<dbReference type="RefSeq" id="WP_184137691.1">
    <property type="nucleotide sequence ID" value="NZ_JACHKT010000055.1"/>
</dbReference>
<dbReference type="PANTHER" id="PTHR21064:SF6">
    <property type="entry name" value="AMINOGLYCOSIDE PHOSPHOTRANSFERASE DOMAIN-CONTAINING PROTEIN"/>
    <property type="match status" value="1"/>
</dbReference>
<dbReference type="AlphaFoldDB" id="A0A841ENK6"/>